<dbReference type="EMBL" id="JAUIRO010000003">
    <property type="protein sequence ID" value="KAK0721977.1"/>
    <property type="molecule type" value="Genomic_DNA"/>
</dbReference>
<organism evidence="1 2">
    <name type="scientific">Lasiosphaeria miniovina</name>
    <dbReference type="NCBI Taxonomy" id="1954250"/>
    <lineage>
        <taxon>Eukaryota</taxon>
        <taxon>Fungi</taxon>
        <taxon>Dikarya</taxon>
        <taxon>Ascomycota</taxon>
        <taxon>Pezizomycotina</taxon>
        <taxon>Sordariomycetes</taxon>
        <taxon>Sordariomycetidae</taxon>
        <taxon>Sordariales</taxon>
        <taxon>Lasiosphaeriaceae</taxon>
        <taxon>Lasiosphaeria</taxon>
    </lineage>
</organism>
<sequence>MRVYEDTLSVLWDEEWKLDDDSFSSAFADNSDDATTSLSTFNALGGSKIVSAAVTMDLPFLAFRAREEAVAETFARTYSWVFNREARVRSGAPIYWVTGKPGSGKSIRLALFIDRLDEFDVAPVKVFEMVDVIARKGGDGIKLCVASQPWTEFDDAYRDTVPALHMHLLTREISLRTWAKSLTRAGAVTEIRHIYPDRARQLEEGVVTLVVGALVESATEGSSIAELEAMLDALPEDIRALYDAIWARILPRTRRDGLAMIQLVLAAREPLSIVEIWRASEIRAGIQPVAMANTLGDELASQTRGILDLTSETYVGDRIDLTHRTFDPALILLKVTTAKMIYASNIRDDDATDTAALVKTLDTFDDTAQQWDFSVLPYIRAKALANPRLLVYKSYKHEFSVPLLECAILGYRRLNPESWTYPESLCILPGRRLKTVRFLFSKGVRQQWGRENASVKKSS</sequence>
<accession>A0AA40AU42</accession>
<name>A0AA40AU42_9PEZI</name>
<reference evidence="1" key="1">
    <citation type="submission" date="2023-06" db="EMBL/GenBank/DDBJ databases">
        <title>Genome-scale phylogeny and comparative genomics of the fungal order Sordariales.</title>
        <authorList>
            <consortium name="Lawrence Berkeley National Laboratory"/>
            <person name="Hensen N."/>
            <person name="Bonometti L."/>
            <person name="Westerberg I."/>
            <person name="Brannstrom I.O."/>
            <person name="Guillou S."/>
            <person name="Cros-Aarteil S."/>
            <person name="Calhoun S."/>
            <person name="Haridas S."/>
            <person name="Kuo A."/>
            <person name="Mondo S."/>
            <person name="Pangilinan J."/>
            <person name="Riley R."/>
            <person name="LaButti K."/>
            <person name="Andreopoulos B."/>
            <person name="Lipzen A."/>
            <person name="Chen C."/>
            <person name="Yanf M."/>
            <person name="Daum C."/>
            <person name="Ng V."/>
            <person name="Clum A."/>
            <person name="Steindorff A."/>
            <person name="Ohm R."/>
            <person name="Martin F."/>
            <person name="Silar P."/>
            <person name="Natvig D."/>
            <person name="Lalanne C."/>
            <person name="Gautier V."/>
            <person name="Ament-velasquez S.L."/>
            <person name="Kruys A."/>
            <person name="Hutchinson M.I."/>
            <person name="Powell A.J."/>
            <person name="Barry K."/>
            <person name="Miller A.N."/>
            <person name="Grigoriev I.V."/>
            <person name="Debuchy R."/>
            <person name="Gladieux P."/>
            <person name="Thoren M.H."/>
            <person name="Johannesson H."/>
        </authorList>
    </citation>
    <scope>NUCLEOTIDE SEQUENCE</scope>
    <source>
        <strain evidence="1">SMH2392-1A</strain>
    </source>
</reference>
<dbReference type="AlphaFoldDB" id="A0AA40AU42"/>
<protein>
    <submittedName>
        <fullName evidence="1">Uncharacterized protein</fullName>
    </submittedName>
</protein>
<dbReference type="RefSeq" id="XP_060297901.1">
    <property type="nucleotide sequence ID" value="XM_060445107.1"/>
</dbReference>
<evidence type="ECO:0000313" key="2">
    <source>
        <dbReference type="Proteomes" id="UP001172101"/>
    </source>
</evidence>
<dbReference type="PANTHER" id="PTHR10039">
    <property type="entry name" value="AMELOGENIN"/>
    <property type="match status" value="1"/>
</dbReference>
<keyword evidence="2" id="KW-1185">Reference proteome</keyword>
<gene>
    <name evidence="1" type="ORF">B0T26DRAFT_749444</name>
</gene>
<comment type="caution">
    <text evidence="1">The sequence shown here is derived from an EMBL/GenBank/DDBJ whole genome shotgun (WGS) entry which is preliminary data.</text>
</comment>
<dbReference type="GeneID" id="85328377"/>
<proteinExistence type="predicted"/>
<dbReference type="Proteomes" id="UP001172101">
    <property type="component" value="Unassembled WGS sequence"/>
</dbReference>
<evidence type="ECO:0000313" key="1">
    <source>
        <dbReference type="EMBL" id="KAK0721977.1"/>
    </source>
</evidence>
<dbReference type="PANTHER" id="PTHR10039:SF5">
    <property type="entry name" value="NACHT DOMAIN-CONTAINING PROTEIN"/>
    <property type="match status" value="1"/>
</dbReference>